<dbReference type="GO" id="GO:0030288">
    <property type="term" value="C:outer membrane-bounded periplasmic space"/>
    <property type="evidence" value="ECO:0007669"/>
    <property type="project" value="TreeGrafter"/>
</dbReference>
<feature type="binding site" evidence="6">
    <location>
        <position position="41"/>
    </location>
    <ligand>
        <name>molybdate</name>
        <dbReference type="ChEBI" id="CHEBI:36264"/>
    </ligand>
</feature>
<evidence type="ECO:0000256" key="3">
    <source>
        <dbReference type="ARBA" id="ARBA00022723"/>
    </source>
</evidence>
<keyword evidence="3 6" id="KW-0479">Metal-binding</keyword>
<dbReference type="PIRSF" id="PIRSF004846">
    <property type="entry name" value="ModA"/>
    <property type="match status" value="1"/>
</dbReference>
<evidence type="ECO:0000256" key="7">
    <source>
        <dbReference type="SAM" id="SignalP"/>
    </source>
</evidence>
<dbReference type="PANTHER" id="PTHR30632:SF17">
    <property type="entry name" value="MOLYBDATE-BINDING PROTEIN MODA"/>
    <property type="match status" value="1"/>
</dbReference>
<comment type="similarity">
    <text evidence="1">Belongs to the bacterial solute-binding protein ModA family.</text>
</comment>
<dbReference type="EMBL" id="CP053708">
    <property type="protein sequence ID" value="QKE91863.1"/>
    <property type="molecule type" value="Genomic_DNA"/>
</dbReference>
<sequence length="265" mass="27384">MTLGENSRRIVMLLALALGIAGPAQAAPAPQRTVTVFAAASLTDAMRKIATLWVAQGLPAPTLSFASSSVLAKQVEQGAPADLFISADLKWMDWLATRHLIRTDSRETLLGNSLVLVERSNALKPVTIAPGLDLVGIIGPGGRLAVGDPASVPAGIYARQALTKLGLWNSVSARLAPAENVRAALLLVERGEAPAGIVYASDVTAAPGLGIAGTFPDDSHDAIVYPAAVLQNAGDADDAGRFLAFLSTDAAKQAFRKAGFLTVGK</sequence>
<evidence type="ECO:0000256" key="5">
    <source>
        <dbReference type="ARBA" id="ARBA00062515"/>
    </source>
</evidence>
<feature type="signal peptide" evidence="7">
    <location>
        <begin position="1"/>
        <end position="26"/>
    </location>
</feature>
<dbReference type="GO" id="GO:0046872">
    <property type="term" value="F:metal ion binding"/>
    <property type="evidence" value="ECO:0007669"/>
    <property type="project" value="UniProtKB-KW"/>
</dbReference>
<dbReference type="InterPro" id="IPR005950">
    <property type="entry name" value="ModA"/>
</dbReference>
<evidence type="ECO:0000256" key="6">
    <source>
        <dbReference type="PIRSR" id="PIRSR004846-1"/>
    </source>
</evidence>
<reference evidence="8 9" key="1">
    <citation type="journal article" date="2014" name="World J. Microbiol. Biotechnol.">
        <title>Biodiversity and physiological characteristics of Antarctic and Arctic lichens-associated bacteria.</title>
        <authorList>
            <person name="Lee Y.M."/>
            <person name="Kim E.H."/>
            <person name="Lee H.K."/>
            <person name="Hong S.G."/>
        </authorList>
    </citation>
    <scope>NUCLEOTIDE SEQUENCE [LARGE SCALE GENOMIC DNA]</scope>
    <source>
        <strain evidence="8 9">PAMC 26569</strain>
    </source>
</reference>
<dbReference type="FunFam" id="3.40.190.10:FF:000035">
    <property type="entry name" value="Molybdate ABC transporter substrate-binding protein"/>
    <property type="match status" value="1"/>
</dbReference>
<feature type="binding site" evidence="6">
    <location>
        <position position="181"/>
    </location>
    <ligand>
        <name>molybdate</name>
        <dbReference type="ChEBI" id="CHEBI:36264"/>
    </ligand>
</feature>
<dbReference type="SUPFAM" id="SSF53850">
    <property type="entry name" value="Periplasmic binding protein-like II"/>
    <property type="match status" value="1"/>
</dbReference>
<dbReference type="GO" id="GO:0030973">
    <property type="term" value="F:molybdate ion binding"/>
    <property type="evidence" value="ECO:0007669"/>
    <property type="project" value="TreeGrafter"/>
</dbReference>
<evidence type="ECO:0000256" key="4">
    <source>
        <dbReference type="ARBA" id="ARBA00022729"/>
    </source>
</evidence>
<gene>
    <name evidence="8" type="primary">modA</name>
    <name evidence="8" type="ORF">HN018_19135</name>
</gene>
<keyword evidence="2 6" id="KW-0500">Molybdenum</keyword>
<proteinExistence type="inferred from homology"/>
<keyword evidence="9" id="KW-1185">Reference proteome</keyword>
<dbReference type="PANTHER" id="PTHR30632">
    <property type="entry name" value="MOLYBDATE-BINDING PERIPLASMIC PROTEIN"/>
    <property type="match status" value="1"/>
</dbReference>
<protein>
    <submittedName>
        <fullName evidence="8">Molybdate ABC transporter substrate-binding protein</fullName>
    </submittedName>
</protein>
<evidence type="ECO:0000256" key="1">
    <source>
        <dbReference type="ARBA" id="ARBA00009175"/>
    </source>
</evidence>
<dbReference type="NCBIfam" id="TIGR01256">
    <property type="entry name" value="modA"/>
    <property type="match status" value="1"/>
</dbReference>
<dbReference type="RefSeq" id="WP_171835808.1">
    <property type="nucleotide sequence ID" value="NZ_CP053708.1"/>
</dbReference>
<feature type="binding site" evidence="6">
    <location>
        <position position="154"/>
    </location>
    <ligand>
        <name>molybdate</name>
        <dbReference type="ChEBI" id="CHEBI:36264"/>
    </ligand>
</feature>
<feature type="binding site" evidence="6">
    <location>
        <position position="68"/>
    </location>
    <ligand>
        <name>molybdate</name>
        <dbReference type="ChEBI" id="CHEBI:36264"/>
    </ligand>
</feature>
<dbReference type="AlphaFoldDB" id="A0A6M8HTM6"/>
<feature type="binding site" evidence="6">
    <location>
        <position position="199"/>
    </location>
    <ligand>
        <name>molybdate</name>
        <dbReference type="ChEBI" id="CHEBI:36264"/>
    </ligand>
</feature>
<keyword evidence="4 7" id="KW-0732">Signal</keyword>
<dbReference type="Proteomes" id="UP000500767">
    <property type="component" value="Chromosome"/>
</dbReference>
<accession>A0A6M8HTM6</accession>
<organism evidence="8 9">
    <name type="scientific">Lichenicola cladoniae</name>
    <dbReference type="NCBI Taxonomy" id="1484109"/>
    <lineage>
        <taxon>Bacteria</taxon>
        <taxon>Pseudomonadati</taxon>
        <taxon>Pseudomonadota</taxon>
        <taxon>Alphaproteobacteria</taxon>
        <taxon>Acetobacterales</taxon>
        <taxon>Acetobacteraceae</taxon>
        <taxon>Lichenicola</taxon>
    </lineage>
</organism>
<comment type="subunit">
    <text evidence="5">The complex is composed of two ATP-binding proteins (ModC), two transmembrane proteins (ModB) and a solute-binding protein (ModA).</text>
</comment>
<dbReference type="Gene3D" id="3.40.190.10">
    <property type="entry name" value="Periplasmic binding protein-like II"/>
    <property type="match status" value="2"/>
</dbReference>
<evidence type="ECO:0000313" key="9">
    <source>
        <dbReference type="Proteomes" id="UP000500767"/>
    </source>
</evidence>
<dbReference type="GO" id="GO:0015689">
    <property type="term" value="P:molybdate ion transport"/>
    <property type="evidence" value="ECO:0007669"/>
    <property type="project" value="InterPro"/>
</dbReference>
<dbReference type="GO" id="GO:1901359">
    <property type="term" value="F:tungstate binding"/>
    <property type="evidence" value="ECO:0007669"/>
    <property type="project" value="UniProtKB-ARBA"/>
</dbReference>
<feature type="chain" id="PRO_5027114388" evidence="7">
    <location>
        <begin position="27"/>
        <end position="265"/>
    </location>
</feature>
<evidence type="ECO:0000256" key="2">
    <source>
        <dbReference type="ARBA" id="ARBA00022505"/>
    </source>
</evidence>
<dbReference type="KEGG" id="lck:HN018_19135"/>
<name>A0A6M8HTM6_9PROT</name>
<dbReference type="InterPro" id="IPR050682">
    <property type="entry name" value="ModA/WtpA"/>
</dbReference>
<dbReference type="Pfam" id="PF13531">
    <property type="entry name" value="SBP_bac_11"/>
    <property type="match status" value="1"/>
</dbReference>
<evidence type="ECO:0000313" key="8">
    <source>
        <dbReference type="EMBL" id="QKE91863.1"/>
    </source>
</evidence>
<dbReference type="NCBIfam" id="NF007958">
    <property type="entry name" value="PRK10677.1"/>
    <property type="match status" value="1"/>
</dbReference>